<proteinExistence type="predicted"/>
<name>A0A0E9QW53_ANGAN</name>
<sequence>MGDEVQLALMLFVQK</sequence>
<reference evidence="1" key="2">
    <citation type="journal article" date="2015" name="Fish Shellfish Immunol.">
        <title>Early steps in the European eel (Anguilla anguilla)-Vibrio vulnificus interaction in the gills: Role of the RtxA13 toxin.</title>
        <authorList>
            <person name="Callol A."/>
            <person name="Pajuelo D."/>
            <person name="Ebbesson L."/>
            <person name="Teles M."/>
            <person name="MacKenzie S."/>
            <person name="Amaro C."/>
        </authorList>
    </citation>
    <scope>NUCLEOTIDE SEQUENCE</scope>
</reference>
<protein>
    <submittedName>
        <fullName evidence="1">Uncharacterized protein</fullName>
    </submittedName>
</protein>
<evidence type="ECO:0000313" key="1">
    <source>
        <dbReference type="EMBL" id="JAH21069.1"/>
    </source>
</evidence>
<dbReference type="EMBL" id="GBXM01087508">
    <property type="protein sequence ID" value="JAH21069.1"/>
    <property type="molecule type" value="Transcribed_RNA"/>
</dbReference>
<organism evidence="1">
    <name type="scientific">Anguilla anguilla</name>
    <name type="common">European freshwater eel</name>
    <name type="synonym">Muraena anguilla</name>
    <dbReference type="NCBI Taxonomy" id="7936"/>
    <lineage>
        <taxon>Eukaryota</taxon>
        <taxon>Metazoa</taxon>
        <taxon>Chordata</taxon>
        <taxon>Craniata</taxon>
        <taxon>Vertebrata</taxon>
        <taxon>Euteleostomi</taxon>
        <taxon>Actinopterygii</taxon>
        <taxon>Neopterygii</taxon>
        <taxon>Teleostei</taxon>
        <taxon>Anguilliformes</taxon>
        <taxon>Anguillidae</taxon>
        <taxon>Anguilla</taxon>
    </lineage>
</organism>
<accession>A0A0E9QW53</accession>
<reference evidence="1" key="1">
    <citation type="submission" date="2014-11" db="EMBL/GenBank/DDBJ databases">
        <authorList>
            <person name="Amaro Gonzalez C."/>
        </authorList>
    </citation>
    <scope>NUCLEOTIDE SEQUENCE</scope>
</reference>